<dbReference type="GO" id="GO:0006364">
    <property type="term" value="P:rRNA processing"/>
    <property type="evidence" value="ECO:0007669"/>
    <property type="project" value="TreeGrafter"/>
</dbReference>
<keyword evidence="2" id="KW-0479">Metal-binding</keyword>
<dbReference type="InterPro" id="IPR058719">
    <property type="entry name" value="WHD_LYAR"/>
</dbReference>
<name>A0A835CX44_APHGI</name>
<dbReference type="AlphaFoldDB" id="A0A835CX44"/>
<evidence type="ECO:0000256" key="3">
    <source>
        <dbReference type="ARBA" id="ARBA00022737"/>
    </source>
</evidence>
<dbReference type="PROSITE" id="PS51804">
    <property type="entry name" value="ZF_C2HC_LYAR"/>
    <property type="match status" value="2"/>
</dbReference>
<dbReference type="PANTHER" id="PTHR13100">
    <property type="entry name" value="CELL GROWTH-REGULATING NUCLEOLAR PROTEIN LYAR"/>
    <property type="match status" value="1"/>
</dbReference>
<feature type="region of interest" description="Disordered" evidence="8">
    <location>
        <begin position="210"/>
        <end position="233"/>
    </location>
</feature>
<keyword evidence="4 7" id="KW-0863">Zinc-finger</keyword>
<dbReference type="GO" id="GO:0005730">
    <property type="term" value="C:nucleolus"/>
    <property type="evidence" value="ECO:0007669"/>
    <property type="project" value="TreeGrafter"/>
</dbReference>
<evidence type="ECO:0000259" key="9">
    <source>
        <dbReference type="Pfam" id="PF08790"/>
    </source>
</evidence>
<protein>
    <recommendedName>
        <fullName evidence="13">Cell growth-regulating nucleolar protein</fullName>
    </recommendedName>
</protein>
<dbReference type="OrthoDB" id="21474at2759"/>
<dbReference type="FunFam" id="3.30.1490.490:FF:000001">
    <property type="entry name" value="cell growth-regulating nucleolar protein-like"/>
    <property type="match status" value="1"/>
</dbReference>
<dbReference type="EMBL" id="JACMRX010000001">
    <property type="protein sequence ID" value="KAF7997098.1"/>
    <property type="molecule type" value="Genomic_DNA"/>
</dbReference>
<dbReference type="Pfam" id="PF08790">
    <property type="entry name" value="zf-LYAR"/>
    <property type="match status" value="1"/>
</dbReference>
<dbReference type="GO" id="GO:0008270">
    <property type="term" value="F:zinc ion binding"/>
    <property type="evidence" value="ECO:0007669"/>
    <property type="project" value="UniProtKB-KW"/>
</dbReference>
<evidence type="ECO:0000256" key="1">
    <source>
        <dbReference type="ARBA" id="ARBA00004123"/>
    </source>
</evidence>
<dbReference type="Proteomes" id="UP000639338">
    <property type="component" value="Unassembled WGS sequence"/>
</dbReference>
<keyword evidence="3" id="KW-0677">Repeat</keyword>
<comment type="subcellular location">
    <subcellularLocation>
        <location evidence="1">Nucleus</location>
    </subcellularLocation>
</comment>
<gene>
    <name evidence="11" type="ORF">HCN44_005375</name>
</gene>
<evidence type="ECO:0000256" key="8">
    <source>
        <dbReference type="SAM" id="MobiDB-lite"/>
    </source>
</evidence>
<dbReference type="InterPro" id="IPR014898">
    <property type="entry name" value="Znf_C2H2_LYAR"/>
</dbReference>
<dbReference type="Gene3D" id="3.30.1490.490">
    <property type="match status" value="1"/>
</dbReference>
<feature type="domain" description="Zinc finger C2H2 LYAR-type" evidence="9">
    <location>
        <begin position="35"/>
        <end position="62"/>
    </location>
</feature>
<keyword evidence="6" id="KW-0539">Nucleus</keyword>
<sequence length="311" mass="36109">MVVFTCNHCGDSLQKPKVAKHYQFQCRSRSLGISLTCVDCFKDFFGDQYDEHTKCITEAERYGGKNFQAKANKGEKKQQEWINVVKNVLESETNLSRDEKQMLQSLSKHDNIPRKKAKYLNFVKNVMGYRVNMNVVDSCWVKMEAAFKGPAENKTSEAQVTNGKSTKEEITIIENENNENISQEKCDLIVEDKDNEKKKKKKKRVLENTEVKNDEVDEPAAKRQCQKQSDDNQAVESNEIKKFNWKKNILEVIENKEEMSLKKLKKKVIEKYLNHVENSVDKEKAISRFDKKINKITNLVVDNNKVKLVKC</sequence>
<dbReference type="InterPro" id="IPR039999">
    <property type="entry name" value="LYAR"/>
</dbReference>
<dbReference type="SUPFAM" id="SSF57667">
    <property type="entry name" value="beta-beta-alpha zinc fingers"/>
    <property type="match status" value="2"/>
</dbReference>
<reference evidence="11 12" key="1">
    <citation type="submission" date="2020-08" db="EMBL/GenBank/DDBJ databases">
        <title>Aphidius gifuensis genome sequencing and assembly.</title>
        <authorList>
            <person name="Du Z."/>
        </authorList>
    </citation>
    <scope>NUCLEOTIDE SEQUENCE [LARGE SCALE GENOMIC DNA]</scope>
    <source>
        <strain evidence="11">YNYX2018</strain>
        <tissue evidence="11">Adults</tissue>
    </source>
</reference>
<keyword evidence="5" id="KW-0862">Zinc</keyword>
<evidence type="ECO:0000256" key="4">
    <source>
        <dbReference type="ARBA" id="ARBA00022771"/>
    </source>
</evidence>
<dbReference type="GO" id="GO:0000122">
    <property type="term" value="P:negative regulation of transcription by RNA polymerase II"/>
    <property type="evidence" value="ECO:0007669"/>
    <property type="project" value="TreeGrafter"/>
</dbReference>
<evidence type="ECO:0000256" key="6">
    <source>
        <dbReference type="ARBA" id="ARBA00023242"/>
    </source>
</evidence>
<dbReference type="PANTHER" id="PTHR13100:SF10">
    <property type="entry name" value="CELL GROWTH-REGULATING NUCLEOLAR PROTEIN"/>
    <property type="match status" value="1"/>
</dbReference>
<organism evidence="11 12">
    <name type="scientific">Aphidius gifuensis</name>
    <name type="common">Parasitoid wasp</name>
    <dbReference type="NCBI Taxonomy" id="684658"/>
    <lineage>
        <taxon>Eukaryota</taxon>
        <taxon>Metazoa</taxon>
        <taxon>Ecdysozoa</taxon>
        <taxon>Arthropoda</taxon>
        <taxon>Hexapoda</taxon>
        <taxon>Insecta</taxon>
        <taxon>Pterygota</taxon>
        <taxon>Neoptera</taxon>
        <taxon>Endopterygota</taxon>
        <taxon>Hymenoptera</taxon>
        <taxon>Apocrita</taxon>
        <taxon>Ichneumonoidea</taxon>
        <taxon>Braconidae</taxon>
        <taxon>Aphidiinae</taxon>
        <taxon>Aphidius</taxon>
    </lineage>
</organism>
<comment type="caution">
    <text evidence="11">The sequence shown here is derived from an EMBL/GenBank/DDBJ whole genome shotgun (WGS) entry which is preliminary data.</text>
</comment>
<evidence type="ECO:0000256" key="5">
    <source>
        <dbReference type="ARBA" id="ARBA00022833"/>
    </source>
</evidence>
<dbReference type="InterPro" id="IPR036236">
    <property type="entry name" value="Znf_C2H2_sf"/>
</dbReference>
<evidence type="ECO:0000313" key="11">
    <source>
        <dbReference type="EMBL" id="KAF7997098.1"/>
    </source>
</evidence>
<evidence type="ECO:0000259" key="10">
    <source>
        <dbReference type="Pfam" id="PF25879"/>
    </source>
</evidence>
<evidence type="ECO:0008006" key="13">
    <source>
        <dbReference type="Google" id="ProtNLM"/>
    </source>
</evidence>
<evidence type="ECO:0000313" key="12">
    <source>
        <dbReference type="Proteomes" id="UP000639338"/>
    </source>
</evidence>
<dbReference type="Pfam" id="PF25879">
    <property type="entry name" value="WHD_LYAR"/>
    <property type="match status" value="1"/>
</dbReference>
<evidence type="ECO:0000256" key="7">
    <source>
        <dbReference type="PROSITE-ProRule" id="PRU01145"/>
    </source>
</evidence>
<dbReference type="GO" id="GO:0003677">
    <property type="term" value="F:DNA binding"/>
    <property type="evidence" value="ECO:0007669"/>
    <property type="project" value="InterPro"/>
</dbReference>
<accession>A0A835CX44</accession>
<evidence type="ECO:0000256" key="2">
    <source>
        <dbReference type="ARBA" id="ARBA00022723"/>
    </source>
</evidence>
<feature type="domain" description="Cell growth-regulating nucleolar protein-like winged helix" evidence="10">
    <location>
        <begin position="241"/>
        <end position="310"/>
    </location>
</feature>
<keyword evidence="12" id="KW-1185">Reference proteome</keyword>
<proteinExistence type="predicted"/>